<evidence type="ECO:0000313" key="3">
    <source>
        <dbReference type="Proteomes" id="UP000092445"/>
    </source>
</evidence>
<dbReference type="AlphaFoldDB" id="A0A1A9ZC87"/>
<dbReference type="VEuPathDB" id="VectorBase:GPAI010318"/>
<proteinExistence type="predicted"/>
<keyword evidence="1" id="KW-0472">Membrane</keyword>
<evidence type="ECO:0000256" key="1">
    <source>
        <dbReference type="SAM" id="Phobius"/>
    </source>
</evidence>
<name>A0A1A9ZC87_GLOPL</name>
<organism evidence="2 3">
    <name type="scientific">Glossina pallidipes</name>
    <name type="common">Tsetse fly</name>
    <dbReference type="NCBI Taxonomy" id="7398"/>
    <lineage>
        <taxon>Eukaryota</taxon>
        <taxon>Metazoa</taxon>
        <taxon>Ecdysozoa</taxon>
        <taxon>Arthropoda</taxon>
        <taxon>Hexapoda</taxon>
        <taxon>Insecta</taxon>
        <taxon>Pterygota</taxon>
        <taxon>Neoptera</taxon>
        <taxon>Endopterygota</taxon>
        <taxon>Diptera</taxon>
        <taxon>Brachycera</taxon>
        <taxon>Muscomorpha</taxon>
        <taxon>Hippoboscoidea</taxon>
        <taxon>Glossinidae</taxon>
        <taxon>Glossina</taxon>
    </lineage>
</organism>
<reference evidence="3" key="1">
    <citation type="submission" date="2014-03" db="EMBL/GenBank/DDBJ databases">
        <authorList>
            <person name="Aksoy S."/>
            <person name="Warren W."/>
            <person name="Wilson R.K."/>
        </authorList>
    </citation>
    <scope>NUCLEOTIDE SEQUENCE [LARGE SCALE GENOMIC DNA]</scope>
    <source>
        <strain evidence="3">IAEA</strain>
    </source>
</reference>
<accession>A0A1A9ZC87</accession>
<feature type="transmembrane region" description="Helical" evidence="1">
    <location>
        <begin position="6"/>
        <end position="22"/>
    </location>
</feature>
<keyword evidence="3" id="KW-1185">Reference proteome</keyword>
<reference evidence="2" key="2">
    <citation type="submission" date="2020-05" db="UniProtKB">
        <authorList>
            <consortium name="EnsemblMetazoa"/>
        </authorList>
    </citation>
    <scope>IDENTIFICATION</scope>
    <source>
        <strain evidence="2">IAEA</strain>
    </source>
</reference>
<sequence length="149" mass="17125">MSMLGLVYLILILGWILIVLFLKCKKSITPHMGLTESYTDTMADHRRPSIHIIQLPHGELEREDRLIEPTQCESTSSRWHSQRLHLTAADERSIVRTYPTDAIINPAYTHDEEYVINGEAPPPSYDEVMRQPEIYPKVHQTSKSSEANI</sequence>
<keyword evidence="1" id="KW-1133">Transmembrane helix</keyword>
<protein>
    <submittedName>
        <fullName evidence="2">Uncharacterized protein</fullName>
    </submittedName>
</protein>
<dbReference type="EnsemblMetazoa" id="GPAI010318-RA">
    <property type="protein sequence ID" value="GPAI010318-PA"/>
    <property type="gene ID" value="GPAI010318"/>
</dbReference>
<evidence type="ECO:0000313" key="2">
    <source>
        <dbReference type="EnsemblMetazoa" id="GPAI010318-PA"/>
    </source>
</evidence>
<keyword evidence="1" id="KW-0812">Transmembrane</keyword>
<dbReference type="Proteomes" id="UP000092445">
    <property type="component" value="Unassembled WGS sequence"/>
</dbReference>